<evidence type="ECO:0000313" key="3">
    <source>
        <dbReference type="Proteomes" id="UP001596303"/>
    </source>
</evidence>
<dbReference type="NCBIfam" id="TIGR04433">
    <property type="entry name" value="UrcA_uranyl"/>
    <property type="match status" value="1"/>
</dbReference>
<dbReference type="EMBL" id="JBHSSW010000009">
    <property type="protein sequence ID" value="MFC6198241.1"/>
    <property type="molecule type" value="Genomic_DNA"/>
</dbReference>
<feature type="signal peptide" evidence="1">
    <location>
        <begin position="1"/>
        <end position="21"/>
    </location>
</feature>
<feature type="chain" id="PRO_5046635774" evidence="1">
    <location>
        <begin position="22"/>
        <end position="104"/>
    </location>
</feature>
<organism evidence="2 3">
    <name type="scientific">Ponticaulis profundi</name>
    <dbReference type="NCBI Taxonomy" id="2665222"/>
    <lineage>
        <taxon>Bacteria</taxon>
        <taxon>Pseudomonadati</taxon>
        <taxon>Pseudomonadota</taxon>
        <taxon>Alphaproteobacteria</taxon>
        <taxon>Hyphomonadales</taxon>
        <taxon>Hyphomonadaceae</taxon>
        <taxon>Ponticaulis</taxon>
    </lineage>
</organism>
<reference evidence="3" key="1">
    <citation type="journal article" date="2019" name="Int. J. Syst. Evol. Microbiol.">
        <title>The Global Catalogue of Microorganisms (GCM) 10K type strain sequencing project: providing services to taxonomists for standard genome sequencing and annotation.</title>
        <authorList>
            <consortium name="The Broad Institute Genomics Platform"/>
            <consortium name="The Broad Institute Genome Sequencing Center for Infectious Disease"/>
            <person name="Wu L."/>
            <person name="Ma J."/>
        </authorList>
    </citation>
    <scope>NUCLEOTIDE SEQUENCE [LARGE SCALE GENOMIC DNA]</scope>
    <source>
        <strain evidence="3">CGMCC-1.15741</strain>
    </source>
</reference>
<name>A0ABW1S991_9PROT</name>
<evidence type="ECO:0000313" key="2">
    <source>
        <dbReference type="EMBL" id="MFC6198241.1"/>
    </source>
</evidence>
<dbReference type="Proteomes" id="UP001596303">
    <property type="component" value="Unassembled WGS sequence"/>
</dbReference>
<dbReference type="InterPro" id="IPR030972">
    <property type="entry name" value="UrcA_uranyl"/>
</dbReference>
<gene>
    <name evidence="2" type="ORF">ACFQDM_09130</name>
</gene>
<keyword evidence="3" id="KW-1185">Reference proteome</keyword>
<sequence length="104" mass="11466">MKNVMIALAMTGMIASPAAFAGEQFDFEFSFDRATLQTEEGAQATYDRLQDQIKDACKFASSRKGLSAVRYEKQCIAAATEETVQKINSDTLKTAHFNEVSQNS</sequence>
<protein>
    <submittedName>
        <fullName evidence="2">UrcA family protein</fullName>
    </submittedName>
</protein>
<proteinExistence type="predicted"/>
<accession>A0ABW1S991</accession>
<keyword evidence="1" id="KW-0732">Signal</keyword>
<evidence type="ECO:0000256" key="1">
    <source>
        <dbReference type="SAM" id="SignalP"/>
    </source>
</evidence>
<comment type="caution">
    <text evidence="2">The sequence shown here is derived from an EMBL/GenBank/DDBJ whole genome shotgun (WGS) entry which is preliminary data.</text>
</comment>
<dbReference type="RefSeq" id="WP_377378311.1">
    <property type="nucleotide sequence ID" value="NZ_JBHSSW010000009.1"/>
</dbReference>